<gene>
    <name evidence="4" type="ORF">OSB04_026196</name>
</gene>
<organism evidence="4 5">
    <name type="scientific">Centaurea solstitialis</name>
    <name type="common">yellow star-thistle</name>
    <dbReference type="NCBI Taxonomy" id="347529"/>
    <lineage>
        <taxon>Eukaryota</taxon>
        <taxon>Viridiplantae</taxon>
        <taxon>Streptophyta</taxon>
        <taxon>Embryophyta</taxon>
        <taxon>Tracheophyta</taxon>
        <taxon>Spermatophyta</taxon>
        <taxon>Magnoliopsida</taxon>
        <taxon>eudicotyledons</taxon>
        <taxon>Gunneridae</taxon>
        <taxon>Pentapetalae</taxon>
        <taxon>asterids</taxon>
        <taxon>campanulids</taxon>
        <taxon>Asterales</taxon>
        <taxon>Asteraceae</taxon>
        <taxon>Carduoideae</taxon>
        <taxon>Cardueae</taxon>
        <taxon>Centaureinae</taxon>
        <taxon>Centaurea</taxon>
    </lineage>
</organism>
<feature type="compositionally biased region" description="Low complexity" evidence="1">
    <location>
        <begin position="354"/>
        <end position="363"/>
    </location>
</feature>
<accession>A0AA38W5P4</accession>
<evidence type="ECO:0000313" key="5">
    <source>
        <dbReference type="Proteomes" id="UP001172457"/>
    </source>
</evidence>
<dbReference type="Pfam" id="PF14383">
    <property type="entry name" value="VARLMGL"/>
    <property type="match status" value="1"/>
</dbReference>
<dbReference type="PANTHER" id="PTHR37751">
    <property type="entry name" value="LOW PROTEIN: M-PHASE INDUCER PHOSPHATASE-LIKE PROTEIN"/>
    <property type="match status" value="1"/>
</dbReference>
<feature type="region of interest" description="Disordered" evidence="1">
    <location>
        <begin position="330"/>
        <end position="363"/>
    </location>
</feature>
<feature type="region of interest" description="Disordered" evidence="1">
    <location>
        <begin position="108"/>
        <end position="134"/>
    </location>
</feature>
<feature type="region of interest" description="Disordered" evidence="1">
    <location>
        <begin position="176"/>
        <end position="242"/>
    </location>
</feature>
<evidence type="ECO:0008006" key="6">
    <source>
        <dbReference type="Google" id="ProtNLM"/>
    </source>
</evidence>
<protein>
    <recommendedName>
        <fullName evidence="6">DUF4378 domain-containing protein</fullName>
    </recommendedName>
</protein>
<dbReference type="Proteomes" id="UP001172457">
    <property type="component" value="Chromosome 7"/>
</dbReference>
<feature type="domain" description="DUF3741" evidence="3">
    <location>
        <begin position="151"/>
        <end position="181"/>
    </location>
</feature>
<proteinExistence type="predicted"/>
<feature type="region of interest" description="Disordered" evidence="1">
    <location>
        <begin position="441"/>
        <end position="463"/>
    </location>
</feature>
<feature type="domain" description="DUF4378" evidence="2">
    <location>
        <begin position="513"/>
        <end position="670"/>
    </location>
</feature>
<feature type="compositionally biased region" description="Low complexity" evidence="1">
    <location>
        <begin position="448"/>
        <end position="459"/>
    </location>
</feature>
<dbReference type="AlphaFoldDB" id="A0AA38W5P4"/>
<evidence type="ECO:0000313" key="4">
    <source>
        <dbReference type="EMBL" id="KAJ9539690.1"/>
    </source>
</evidence>
<evidence type="ECO:0000259" key="3">
    <source>
        <dbReference type="Pfam" id="PF14383"/>
    </source>
</evidence>
<reference evidence="4" key="1">
    <citation type="submission" date="2023-03" db="EMBL/GenBank/DDBJ databases">
        <title>Chromosome-scale reference genome and RAD-based genetic map of yellow starthistle (Centaurea solstitialis) reveal putative structural variation and QTLs associated with invader traits.</title>
        <authorList>
            <person name="Reatini B."/>
            <person name="Cang F.A."/>
            <person name="Jiang Q."/>
            <person name="Mckibben M.T.W."/>
            <person name="Barker M.S."/>
            <person name="Rieseberg L.H."/>
            <person name="Dlugosch K.M."/>
        </authorList>
    </citation>
    <scope>NUCLEOTIDE SEQUENCE</scope>
    <source>
        <strain evidence="4">CAN-66</strain>
        <tissue evidence="4">Leaf</tissue>
    </source>
</reference>
<comment type="caution">
    <text evidence="4">The sequence shown here is derived from an EMBL/GenBank/DDBJ whole genome shotgun (WGS) entry which is preliminary data.</text>
</comment>
<dbReference type="InterPro" id="IPR025486">
    <property type="entry name" value="DUF4378"/>
</dbReference>
<keyword evidence="5" id="KW-1185">Reference proteome</keyword>
<dbReference type="EMBL" id="JARYMX010000007">
    <property type="protein sequence ID" value="KAJ9539690.1"/>
    <property type="molecule type" value="Genomic_DNA"/>
</dbReference>
<dbReference type="InterPro" id="IPR032795">
    <property type="entry name" value="DUF3741-assoc"/>
</dbReference>
<name>A0AA38W5P4_9ASTR</name>
<dbReference type="PANTHER" id="PTHR37751:SF5">
    <property type="entry name" value="DUF4378 DOMAIN-CONTAINING PROTEIN"/>
    <property type="match status" value="1"/>
</dbReference>
<evidence type="ECO:0000259" key="2">
    <source>
        <dbReference type="Pfam" id="PF14309"/>
    </source>
</evidence>
<feature type="compositionally biased region" description="Low complexity" evidence="1">
    <location>
        <begin position="23"/>
        <end position="35"/>
    </location>
</feature>
<sequence length="693" mass="76829">MGKQWLLYRFTSDGAGAGGCHGTGKSPSSTGKSTKAAGKYSRKASNQIPTSSSSSGGCMSAIFHMFDIQHLPFHQPSFISDSFVNIPQESNLILQGVEAPRNSLELDEELVASSSSSSSSKPKQDTNLNLPMAGIQIKTKRSRFLMMDDVSSESSTTSPATKTPNVVARLMGLDLLPENSSPRTSSSSPRPSSSSSYQTPLNPLSKLSSRNHQTTHSLPVTPRMSTADHHHHHRLSLQMNKENSDYAKEIAKQVRENISRRVGGDITNTMKKKEEVRRDQCLVVLKPKRRSVLPPAVQAVTQTAVLKEKENEPGSFSNSCSPRVRLLEIKNSNFKKPTPNPPFSTTPIEPTKPPSSSSNIKISTPPLMMEDLEKVEMVKTLKKVKIGSEKYDLRLKKMHQEEEAFVKECKKKKEKKKSTPLSNGLVVNVKTRRSSKFISFKKEKEMASSSPSSTTPTLSQKQVPLDSIQQLPRCQSHHQSHITKHHNYPNGNAVPTAAVTGAPVAAAGDDQYFDYISRIFTHIGIDKNTPISIAHWYSPSHPLHPSIFHHLEQELLPPTTAGDHLHRKLIFEAVDEVLVEILKPYIGFKPWAGSGWSSRRMYGWELVEIVRRKIWSFPAADCRVLEDIDGLIAGDLRGSTRVVGTTAFEEVAEEIVKEMEREMVEMLVEEVAAMAVVRWWSDGGHVHGHGGFT</sequence>
<feature type="compositionally biased region" description="Polar residues" evidence="1">
    <location>
        <begin position="197"/>
        <end position="218"/>
    </location>
</feature>
<evidence type="ECO:0000256" key="1">
    <source>
        <dbReference type="SAM" id="MobiDB-lite"/>
    </source>
</evidence>
<dbReference type="Pfam" id="PF14309">
    <property type="entry name" value="DUF4378"/>
    <property type="match status" value="1"/>
</dbReference>
<feature type="region of interest" description="Disordered" evidence="1">
    <location>
        <begin position="18"/>
        <end position="53"/>
    </location>
</feature>
<feature type="compositionally biased region" description="Low complexity" evidence="1">
    <location>
        <begin position="180"/>
        <end position="196"/>
    </location>
</feature>